<sequence length="103" mass="11435">MEGDAIDIVNKEFKWHFDRLVVGRQRCDSAAQDLLGRRIVHRYNDNSAIVLANADLYVVIKIIASCDRQFTASACATSKRVISTFPDNSLEGSASSKVYQAIV</sequence>
<proteinExistence type="predicted"/>
<evidence type="ECO:0000313" key="1">
    <source>
        <dbReference type="EMBL" id="TWU35780.1"/>
    </source>
</evidence>
<dbReference type="AlphaFoldDB" id="A0A5C6DG60"/>
<dbReference type="EMBL" id="SJPY01000009">
    <property type="protein sequence ID" value="TWU35780.1"/>
    <property type="molecule type" value="Genomic_DNA"/>
</dbReference>
<name>A0A5C6DG60_9BACT</name>
<protein>
    <submittedName>
        <fullName evidence="1">Uncharacterized protein</fullName>
    </submittedName>
</protein>
<keyword evidence="2" id="KW-1185">Reference proteome</keyword>
<reference evidence="1 2" key="1">
    <citation type="submission" date="2019-02" db="EMBL/GenBank/DDBJ databases">
        <title>Deep-cultivation of Planctomycetes and their phenomic and genomic characterization uncovers novel biology.</title>
        <authorList>
            <person name="Wiegand S."/>
            <person name="Jogler M."/>
            <person name="Boedeker C."/>
            <person name="Pinto D."/>
            <person name="Vollmers J."/>
            <person name="Rivas-Marin E."/>
            <person name="Kohn T."/>
            <person name="Peeters S.H."/>
            <person name="Heuer A."/>
            <person name="Rast P."/>
            <person name="Oberbeckmann S."/>
            <person name="Bunk B."/>
            <person name="Jeske O."/>
            <person name="Meyerdierks A."/>
            <person name="Storesund J.E."/>
            <person name="Kallscheuer N."/>
            <person name="Luecker S."/>
            <person name="Lage O.M."/>
            <person name="Pohl T."/>
            <person name="Merkel B.J."/>
            <person name="Hornburger P."/>
            <person name="Mueller R.-W."/>
            <person name="Bruemmer F."/>
            <person name="Labrenz M."/>
            <person name="Spormann A.M."/>
            <person name="Op Den Camp H."/>
            <person name="Overmann J."/>
            <person name="Amann R."/>
            <person name="Jetten M.S.M."/>
            <person name="Mascher T."/>
            <person name="Medema M.H."/>
            <person name="Devos D.P."/>
            <person name="Kaster A.-K."/>
            <person name="Ovreas L."/>
            <person name="Rohde M."/>
            <person name="Galperin M.Y."/>
            <person name="Jogler C."/>
        </authorList>
    </citation>
    <scope>NUCLEOTIDE SEQUENCE [LARGE SCALE GENOMIC DNA]</scope>
    <source>
        <strain evidence="1 2">Q31b</strain>
    </source>
</reference>
<accession>A0A5C6DG60</accession>
<gene>
    <name evidence="1" type="ORF">Q31b_52150</name>
</gene>
<organism evidence="1 2">
    <name type="scientific">Novipirellula aureliae</name>
    <dbReference type="NCBI Taxonomy" id="2527966"/>
    <lineage>
        <taxon>Bacteria</taxon>
        <taxon>Pseudomonadati</taxon>
        <taxon>Planctomycetota</taxon>
        <taxon>Planctomycetia</taxon>
        <taxon>Pirellulales</taxon>
        <taxon>Pirellulaceae</taxon>
        <taxon>Novipirellula</taxon>
    </lineage>
</organism>
<comment type="caution">
    <text evidence="1">The sequence shown here is derived from an EMBL/GenBank/DDBJ whole genome shotgun (WGS) entry which is preliminary data.</text>
</comment>
<dbReference type="Proteomes" id="UP000315471">
    <property type="component" value="Unassembled WGS sequence"/>
</dbReference>
<evidence type="ECO:0000313" key="2">
    <source>
        <dbReference type="Proteomes" id="UP000315471"/>
    </source>
</evidence>